<dbReference type="PANTHER" id="PTHR46081">
    <property type="entry name" value="PEPTIDE METHIONINE SULFOXIDE REDUCTASE 2"/>
    <property type="match status" value="1"/>
</dbReference>
<feature type="signal peptide" evidence="6">
    <location>
        <begin position="1"/>
        <end position="28"/>
    </location>
</feature>
<evidence type="ECO:0000259" key="7">
    <source>
        <dbReference type="PROSITE" id="PS51790"/>
    </source>
</evidence>
<gene>
    <name evidence="8" type="ORF">FJAP1339_LOCUS10424</name>
</gene>
<evidence type="ECO:0000256" key="6">
    <source>
        <dbReference type="SAM" id="SignalP"/>
    </source>
</evidence>
<name>A0A7S2V6B3_9STRA</name>
<evidence type="ECO:0000313" key="8">
    <source>
        <dbReference type="EMBL" id="CAD9871925.1"/>
    </source>
</evidence>
<dbReference type="GO" id="GO:0030091">
    <property type="term" value="P:protein repair"/>
    <property type="evidence" value="ECO:0007669"/>
    <property type="project" value="InterPro"/>
</dbReference>
<comment type="cofactor">
    <cofactor evidence="1">
        <name>Zn(2+)</name>
        <dbReference type="ChEBI" id="CHEBI:29105"/>
    </cofactor>
</comment>
<dbReference type="GO" id="GO:0033743">
    <property type="term" value="F:peptide-methionine (R)-S-oxide reductase activity"/>
    <property type="evidence" value="ECO:0007669"/>
    <property type="project" value="InterPro"/>
</dbReference>
<proteinExistence type="inferred from homology"/>
<dbReference type="Gene3D" id="2.170.150.20">
    <property type="entry name" value="Peptide methionine sulfoxide reductase"/>
    <property type="match status" value="1"/>
</dbReference>
<evidence type="ECO:0000256" key="2">
    <source>
        <dbReference type="ARBA" id="ARBA00007174"/>
    </source>
</evidence>
<evidence type="ECO:0000256" key="5">
    <source>
        <dbReference type="ARBA" id="ARBA00023002"/>
    </source>
</evidence>
<evidence type="ECO:0000256" key="3">
    <source>
        <dbReference type="ARBA" id="ARBA00022723"/>
    </source>
</evidence>
<comment type="similarity">
    <text evidence="2">Belongs to the MsrB Met sulfoxide reductase family.</text>
</comment>
<dbReference type="SUPFAM" id="SSF51316">
    <property type="entry name" value="Mss4-like"/>
    <property type="match status" value="1"/>
</dbReference>
<dbReference type="AlphaFoldDB" id="A0A7S2V6B3"/>
<reference evidence="8" key="1">
    <citation type="submission" date="2021-01" db="EMBL/GenBank/DDBJ databases">
        <authorList>
            <person name="Corre E."/>
            <person name="Pelletier E."/>
            <person name="Niang G."/>
            <person name="Scheremetjew M."/>
            <person name="Finn R."/>
            <person name="Kale V."/>
            <person name="Holt S."/>
            <person name="Cochrane G."/>
            <person name="Meng A."/>
            <person name="Brown T."/>
            <person name="Cohen L."/>
        </authorList>
    </citation>
    <scope>NUCLEOTIDE SEQUENCE</scope>
    <source>
        <strain evidence="8">CCMP1661</strain>
    </source>
</reference>
<keyword evidence="4" id="KW-0862">Zinc</keyword>
<accession>A0A7S2V6B3</accession>
<keyword evidence="3" id="KW-0479">Metal-binding</keyword>
<dbReference type="GO" id="GO:0046872">
    <property type="term" value="F:metal ion binding"/>
    <property type="evidence" value="ECO:0007669"/>
    <property type="project" value="UniProtKB-KW"/>
</dbReference>
<feature type="domain" description="MsrB" evidence="7">
    <location>
        <begin position="84"/>
        <end position="210"/>
    </location>
</feature>
<dbReference type="InterPro" id="IPR028427">
    <property type="entry name" value="Met_Sox_Rdtase_MsrB"/>
</dbReference>
<dbReference type="Pfam" id="PF01641">
    <property type="entry name" value="SelR"/>
    <property type="match status" value="1"/>
</dbReference>
<dbReference type="InterPro" id="IPR011057">
    <property type="entry name" value="Mss4-like_sf"/>
</dbReference>
<dbReference type="EMBL" id="HBHR01020534">
    <property type="protein sequence ID" value="CAD9871925.1"/>
    <property type="molecule type" value="Transcribed_RNA"/>
</dbReference>
<feature type="chain" id="PRO_5030789773" description="MsrB domain-containing protein" evidence="6">
    <location>
        <begin position="29"/>
        <end position="230"/>
    </location>
</feature>
<sequence length="230" mass="25061">MIMASLLSSPAAVIAILLGLHASKIAQGFSPNAAHHILHSNQYNIKSGAIQPHTIAGLFGRKMPDPDPSTNVVFEMDGSKSRSDDDWYNTLRPVEYKVLRMKGTEPAGQTVANGGFDDHTEKGTYICAGCSTPLYTSEHKFDCGCGWPGFWTNIKGAVYEKLDKDGFRCEIMCSACGSHLGHVFRGEGFNNPPPNERHCVNSVSIAFLPEGEEDESKVQRCTYNGQVYGA</sequence>
<evidence type="ECO:0000256" key="1">
    <source>
        <dbReference type="ARBA" id="ARBA00001947"/>
    </source>
</evidence>
<keyword evidence="6" id="KW-0732">Signal</keyword>
<protein>
    <recommendedName>
        <fullName evidence="7">MsrB domain-containing protein</fullName>
    </recommendedName>
</protein>
<dbReference type="PROSITE" id="PS51790">
    <property type="entry name" value="MSRB"/>
    <property type="match status" value="1"/>
</dbReference>
<keyword evidence="5" id="KW-0560">Oxidoreductase</keyword>
<evidence type="ECO:0000256" key="4">
    <source>
        <dbReference type="ARBA" id="ARBA00022833"/>
    </source>
</evidence>
<dbReference type="InterPro" id="IPR002579">
    <property type="entry name" value="Met_Sox_Rdtase_MsrB_dom"/>
</dbReference>
<dbReference type="PANTHER" id="PTHR46081:SF8">
    <property type="entry name" value="PEPTIDE METHIONINE SULFOXIDE REDUCTASE 2"/>
    <property type="match status" value="1"/>
</dbReference>
<dbReference type="GO" id="GO:0006979">
    <property type="term" value="P:response to oxidative stress"/>
    <property type="evidence" value="ECO:0007669"/>
    <property type="project" value="InterPro"/>
</dbReference>
<organism evidence="8">
    <name type="scientific">Fibrocapsa japonica</name>
    <dbReference type="NCBI Taxonomy" id="94617"/>
    <lineage>
        <taxon>Eukaryota</taxon>
        <taxon>Sar</taxon>
        <taxon>Stramenopiles</taxon>
        <taxon>Ochrophyta</taxon>
        <taxon>Raphidophyceae</taxon>
        <taxon>Chattonellales</taxon>
        <taxon>Chattonellaceae</taxon>
        <taxon>Fibrocapsa</taxon>
    </lineage>
</organism>